<evidence type="ECO:0000313" key="1">
    <source>
        <dbReference type="EMBL" id="ELR73304.1"/>
    </source>
</evidence>
<sequence length="138" mass="16228">MIFQKNIYEILGSVLLRRTKKIFVNELNDLDGMEIISGQVMDLTHRTSFKSKFKIDLKNHIQVALAGPLLKNDYAELTVREKPDRRNNCRQFKVYAKETYLKRNPLKKGDFILANIKEVEHGLKLSKRVWEVVLHKVF</sequence>
<proteinExistence type="predicted"/>
<dbReference type="AlphaFoldDB" id="L8K047"/>
<keyword evidence="2" id="KW-1185">Reference proteome</keyword>
<gene>
    <name evidence="1" type="ORF">C900_04156</name>
</gene>
<dbReference type="Proteomes" id="UP000011135">
    <property type="component" value="Unassembled WGS sequence"/>
</dbReference>
<name>L8K047_9BACT</name>
<dbReference type="RefSeq" id="WP_009577884.1">
    <property type="nucleotide sequence ID" value="NZ_AMZN01000006.1"/>
</dbReference>
<accession>L8K047</accession>
<evidence type="ECO:0000313" key="2">
    <source>
        <dbReference type="Proteomes" id="UP000011135"/>
    </source>
</evidence>
<protein>
    <submittedName>
        <fullName evidence="1">Uncharacterized protein</fullName>
    </submittedName>
</protein>
<reference evidence="1 2" key="1">
    <citation type="submission" date="2012-12" db="EMBL/GenBank/DDBJ databases">
        <title>Genome assembly of Fulvivirga imtechensis AK7.</title>
        <authorList>
            <person name="Nupur N."/>
            <person name="Khatri I."/>
            <person name="Kumar R."/>
            <person name="Subramanian S."/>
            <person name="Pinnaka A."/>
        </authorList>
    </citation>
    <scope>NUCLEOTIDE SEQUENCE [LARGE SCALE GENOMIC DNA]</scope>
    <source>
        <strain evidence="1 2">AK7</strain>
    </source>
</reference>
<comment type="caution">
    <text evidence="1">The sequence shown here is derived from an EMBL/GenBank/DDBJ whole genome shotgun (WGS) entry which is preliminary data.</text>
</comment>
<dbReference type="EMBL" id="AMZN01000006">
    <property type="protein sequence ID" value="ELR73304.1"/>
    <property type="molecule type" value="Genomic_DNA"/>
</dbReference>
<organism evidence="1 2">
    <name type="scientific">Fulvivirga imtechensis AK7</name>
    <dbReference type="NCBI Taxonomy" id="1237149"/>
    <lineage>
        <taxon>Bacteria</taxon>
        <taxon>Pseudomonadati</taxon>
        <taxon>Bacteroidota</taxon>
        <taxon>Cytophagia</taxon>
        <taxon>Cytophagales</taxon>
        <taxon>Fulvivirgaceae</taxon>
        <taxon>Fulvivirga</taxon>
    </lineage>
</organism>
<dbReference type="STRING" id="1237149.C900_04156"/>